<reference evidence="8 9" key="1">
    <citation type="submission" date="2019-10" db="EMBL/GenBank/DDBJ databases">
        <title>Georgenia wutianyii sp. nov. and Georgenia yuyongxinii sp. nov. isolated from plateau pika (Ochotona curzoniae) in the Qinghai-Tibet plateau of China.</title>
        <authorList>
            <person name="Tian Z."/>
        </authorList>
    </citation>
    <scope>NUCLEOTIDE SEQUENCE [LARGE SCALE GENOMIC DNA]</scope>
    <source>
        <strain evidence="8 9">JCM 19765</strain>
    </source>
</reference>
<dbReference type="Proteomes" id="UP000437709">
    <property type="component" value="Unassembled WGS sequence"/>
</dbReference>
<dbReference type="PANTHER" id="PTHR42973:SF39">
    <property type="entry name" value="FAD-BINDING PCMH-TYPE DOMAIN-CONTAINING PROTEIN"/>
    <property type="match status" value="1"/>
</dbReference>
<evidence type="ECO:0000313" key="9">
    <source>
        <dbReference type="Proteomes" id="UP000437709"/>
    </source>
</evidence>
<keyword evidence="4" id="KW-0274">FAD</keyword>
<dbReference type="EMBL" id="WHPC01000008">
    <property type="protein sequence ID" value="MPV36217.1"/>
    <property type="molecule type" value="Genomic_DNA"/>
</dbReference>
<dbReference type="AlphaFoldDB" id="A0A6N7EHM9"/>
<dbReference type="InterPro" id="IPR050416">
    <property type="entry name" value="FAD-linked_Oxidoreductase"/>
</dbReference>
<feature type="domain" description="FAD-binding PCMH-type" evidence="7">
    <location>
        <begin position="46"/>
        <end position="217"/>
    </location>
</feature>
<dbReference type="InterPro" id="IPR016166">
    <property type="entry name" value="FAD-bd_PCMH"/>
</dbReference>
<dbReference type="GO" id="GO:0071949">
    <property type="term" value="F:FAD binding"/>
    <property type="evidence" value="ECO:0007669"/>
    <property type="project" value="InterPro"/>
</dbReference>
<evidence type="ECO:0000256" key="3">
    <source>
        <dbReference type="ARBA" id="ARBA00022630"/>
    </source>
</evidence>
<evidence type="ECO:0000256" key="5">
    <source>
        <dbReference type="ARBA" id="ARBA00023002"/>
    </source>
</evidence>
<evidence type="ECO:0000259" key="7">
    <source>
        <dbReference type="PROSITE" id="PS51387"/>
    </source>
</evidence>
<evidence type="ECO:0000256" key="2">
    <source>
        <dbReference type="ARBA" id="ARBA00005466"/>
    </source>
</evidence>
<comment type="cofactor">
    <cofactor evidence="1">
        <name>FAD</name>
        <dbReference type="ChEBI" id="CHEBI:57692"/>
    </cofactor>
</comment>
<protein>
    <submittedName>
        <fullName evidence="8">FAD-binding protein</fullName>
    </submittedName>
</protein>
<keyword evidence="3" id="KW-0285">Flavoprotein</keyword>
<evidence type="ECO:0000256" key="1">
    <source>
        <dbReference type="ARBA" id="ARBA00001974"/>
    </source>
</evidence>
<dbReference type="SUPFAM" id="SSF56176">
    <property type="entry name" value="FAD-binding/transporter-associated domain-like"/>
    <property type="match status" value="1"/>
</dbReference>
<dbReference type="Gene3D" id="3.30.465.10">
    <property type="match status" value="1"/>
</dbReference>
<dbReference type="PROSITE" id="PS00862">
    <property type="entry name" value="OX2_COVAL_FAD"/>
    <property type="match status" value="1"/>
</dbReference>
<organism evidence="8 9">
    <name type="scientific">Georgenia subflava</name>
    <dbReference type="NCBI Taxonomy" id="1622177"/>
    <lineage>
        <taxon>Bacteria</taxon>
        <taxon>Bacillati</taxon>
        <taxon>Actinomycetota</taxon>
        <taxon>Actinomycetes</taxon>
        <taxon>Micrococcales</taxon>
        <taxon>Bogoriellaceae</taxon>
        <taxon>Georgenia</taxon>
    </lineage>
</organism>
<dbReference type="InterPro" id="IPR016164">
    <property type="entry name" value="FAD-linked_Oxase-like_C"/>
</dbReference>
<dbReference type="OrthoDB" id="9775082at2"/>
<dbReference type="InterPro" id="IPR016169">
    <property type="entry name" value="FAD-bd_PCMH_sub2"/>
</dbReference>
<accession>A0A6N7EHM9</accession>
<keyword evidence="9" id="KW-1185">Reference proteome</keyword>
<dbReference type="InterPro" id="IPR012951">
    <property type="entry name" value="BBE"/>
</dbReference>
<comment type="similarity">
    <text evidence="2">Belongs to the oxygen-dependent FAD-linked oxidoreductase family.</text>
</comment>
<sequence>MTSRISQQSTTTDLDGEIGPGPSLDGRLLRAGTPGFDAALRLWNSMIKDRPKVVAQPGTSAEVGRAIRIARENDLEVSIKGGGHSVAGYATTDGGMMVDLERLRGVQVDPARRLARVGGGARWADVDQAAGAFGLATTGGVVSTTGVGGLTLGGGVGWLVGKHGLASDNLRSVDLVTADGQELTASPDSHPDLFWALRGGGGNFGVATSFEFDLHPQQTVLAGMVAHPPARAREVLEFHRALTADAPDELIVYAGLMAEPEHGTRMAALAFCWSGDPAEADAAVRPILEFGPPVMTMAETMPYAAWNGGNDILFPYGRRYYWKAALMRELDDRVLEAVAEFGANAPLPWLNATIEYYGGAMNRQPAGSTAFPHRDAKYQVVVVGAWDDPREDETGIRWVRDLHAAVEPFGKQGDFLNFVAMDGADRSRRIREGYGESWDRLVEVKRRYDPDNVFHRNNTVTP</sequence>
<gene>
    <name evidence="8" type="ORF">GB881_04000</name>
</gene>
<evidence type="ECO:0000256" key="4">
    <source>
        <dbReference type="ARBA" id="ARBA00022827"/>
    </source>
</evidence>
<dbReference type="RefSeq" id="WP_152195806.1">
    <property type="nucleotide sequence ID" value="NZ_VUKD01000004.1"/>
</dbReference>
<proteinExistence type="inferred from homology"/>
<dbReference type="SUPFAM" id="SSF55103">
    <property type="entry name" value="FAD-linked oxidases, C-terminal domain"/>
    <property type="match status" value="1"/>
</dbReference>
<dbReference type="Pfam" id="PF01565">
    <property type="entry name" value="FAD_binding_4"/>
    <property type="match status" value="1"/>
</dbReference>
<dbReference type="InterPro" id="IPR036318">
    <property type="entry name" value="FAD-bd_PCMH-like_sf"/>
</dbReference>
<dbReference type="PANTHER" id="PTHR42973">
    <property type="entry name" value="BINDING OXIDOREDUCTASE, PUTATIVE (AFU_ORTHOLOGUE AFUA_1G17690)-RELATED"/>
    <property type="match status" value="1"/>
</dbReference>
<evidence type="ECO:0000313" key="8">
    <source>
        <dbReference type="EMBL" id="MPV36217.1"/>
    </source>
</evidence>
<dbReference type="GO" id="GO:0016491">
    <property type="term" value="F:oxidoreductase activity"/>
    <property type="evidence" value="ECO:0007669"/>
    <property type="project" value="UniProtKB-KW"/>
</dbReference>
<dbReference type="InterPro" id="IPR016167">
    <property type="entry name" value="FAD-bd_PCMH_sub1"/>
</dbReference>
<evidence type="ECO:0000256" key="6">
    <source>
        <dbReference type="SAM" id="MobiDB-lite"/>
    </source>
</evidence>
<dbReference type="PROSITE" id="PS51387">
    <property type="entry name" value="FAD_PCMH"/>
    <property type="match status" value="1"/>
</dbReference>
<dbReference type="InterPro" id="IPR006093">
    <property type="entry name" value="Oxy_OxRdtase_FAD_BS"/>
</dbReference>
<dbReference type="Gene3D" id="3.40.462.20">
    <property type="match status" value="1"/>
</dbReference>
<dbReference type="Gene3D" id="3.30.43.10">
    <property type="entry name" value="Uridine Diphospho-n-acetylenolpyruvylglucosamine Reductase, domain 2"/>
    <property type="match status" value="1"/>
</dbReference>
<feature type="compositionally biased region" description="Polar residues" evidence="6">
    <location>
        <begin position="1"/>
        <end position="13"/>
    </location>
</feature>
<comment type="caution">
    <text evidence="8">The sequence shown here is derived from an EMBL/GenBank/DDBJ whole genome shotgun (WGS) entry which is preliminary data.</text>
</comment>
<dbReference type="InterPro" id="IPR006094">
    <property type="entry name" value="Oxid_FAD_bind_N"/>
</dbReference>
<keyword evidence="5" id="KW-0560">Oxidoreductase</keyword>
<dbReference type="Pfam" id="PF08031">
    <property type="entry name" value="BBE"/>
    <property type="match status" value="1"/>
</dbReference>
<feature type="region of interest" description="Disordered" evidence="6">
    <location>
        <begin position="1"/>
        <end position="25"/>
    </location>
</feature>
<name>A0A6N7EHM9_9MICO</name>